<dbReference type="OrthoDB" id="6123911at2759"/>
<dbReference type="Gene3D" id="3.90.190.10">
    <property type="entry name" value="Protein tyrosine phosphatase superfamily"/>
    <property type="match status" value="1"/>
</dbReference>
<dbReference type="InterPro" id="IPR029021">
    <property type="entry name" value="Prot-tyrosine_phosphatase-like"/>
</dbReference>
<reference evidence="2 3" key="1">
    <citation type="submission" date="2019-01" db="EMBL/GenBank/DDBJ databases">
        <title>A draft genome assembly of the solar-powered sea slug Elysia chlorotica.</title>
        <authorList>
            <person name="Cai H."/>
            <person name="Li Q."/>
            <person name="Fang X."/>
            <person name="Li J."/>
            <person name="Curtis N.E."/>
            <person name="Altenburger A."/>
            <person name="Shibata T."/>
            <person name="Feng M."/>
            <person name="Maeda T."/>
            <person name="Schwartz J.A."/>
            <person name="Shigenobu S."/>
            <person name="Lundholm N."/>
            <person name="Nishiyama T."/>
            <person name="Yang H."/>
            <person name="Hasebe M."/>
            <person name="Li S."/>
            <person name="Pierce S.K."/>
            <person name="Wang J."/>
        </authorList>
    </citation>
    <scope>NUCLEOTIDE SEQUENCE [LARGE SCALE GENOMIC DNA]</scope>
    <source>
        <strain evidence="2">EC2010</strain>
        <tissue evidence="2">Whole organism of an adult</tissue>
    </source>
</reference>
<gene>
    <name evidence="2" type="ORF">EGW08_001572</name>
</gene>
<dbReference type="PROSITE" id="PS51257">
    <property type="entry name" value="PROKAR_LIPOPROTEIN"/>
    <property type="match status" value="1"/>
</dbReference>
<keyword evidence="1" id="KW-0732">Signal</keyword>
<keyword evidence="3" id="KW-1185">Reference proteome</keyword>
<protein>
    <recommendedName>
        <fullName evidence="4">Tyrosine specific protein phosphatases domain-containing protein</fullName>
    </recommendedName>
</protein>
<sequence>MRSLDFSKLVSLLGLSLALSCFTSHLASVNAEPSRRRGDLEFPESSYDVLEPRPYYSESLFQEQQDEASRCDNSTIGEASSCPNPLITTLYGDPYVAFDRPFSQRKMWFTRRLKEGVYVAGQLTPRQIKYAADSGFKSIVTTFDHDGKGEGMTFKITTDQEENLVKLAGMKFFRILRPNEYNDWTKVLLTERMGRVYPKVELPALFHCERGVAVTMSLLLHFAKEYKGLSGGIPKIDSQRFYELTKKHGLDFADLLAPMTEATVEEVLGAPKPSSATKPFLSVPMWFDYWQAHPVAGNWFMAGQIVADDLPTIKSTGFITVLNVRQGLKHKSAPAQENAELINIKSDTPTYDKDGNPLRQRKETLKTLIIDNGKKSRFIGPGSLTNYESENPEEFGDKIGYNEQLEREALESAGIGYTHLPLAGKA</sequence>
<feature type="signal peptide" evidence="1">
    <location>
        <begin position="1"/>
        <end position="31"/>
    </location>
</feature>
<proteinExistence type="predicted"/>
<organism evidence="2 3">
    <name type="scientific">Elysia chlorotica</name>
    <name type="common">Eastern emerald elysia</name>
    <name type="synonym">Sea slug</name>
    <dbReference type="NCBI Taxonomy" id="188477"/>
    <lineage>
        <taxon>Eukaryota</taxon>
        <taxon>Metazoa</taxon>
        <taxon>Spiralia</taxon>
        <taxon>Lophotrochozoa</taxon>
        <taxon>Mollusca</taxon>
        <taxon>Gastropoda</taxon>
        <taxon>Heterobranchia</taxon>
        <taxon>Euthyneura</taxon>
        <taxon>Panpulmonata</taxon>
        <taxon>Sacoglossa</taxon>
        <taxon>Placobranchoidea</taxon>
        <taxon>Plakobranchidae</taxon>
        <taxon>Elysia</taxon>
    </lineage>
</organism>
<dbReference type="Proteomes" id="UP000271974">
    <property type="component" value="Unassembled WGS sequence"/>
</dbReference>
<dbReference type="EMBL" id="RQTK01000027">
    <property type="protein sequence ID" value="RUS90672.1"/>
    <property type="molecule type" value="Genomic_DNA"/>
</dbReference>
<comment type="caution">
    <text evidence="2">The sequence shown here is derived from an EMBL/GenBank/DDBJ whole genome shotgun (WGS) entry which is preliminary data.</text>
</comment>
<evidence type="ECO:0000256" key="1">
    <source>
        <dbReference type="SAM" id="SignalP"/>
    </source>
</evidence>
<feature type="chain" id="PRO_5019401435" description="Tyrosine specific protein phosphatases domain-containing protein" evidence="1">
    <location>
        <begin position="32"/>
        <end position="426"/>
    </location>
</feature>
<dbReference type="AlphaFoldDB" id="A0A433UA54"/>
<evidence type="ECO:0000313" key="2">
    <source>
        <dbReference type="EMBL" id="RUS90672.1"/>
    </source>
</evidence>
<name>A0A433UA54_ELYCH</name>
<evidence type="ECO:0008006" key="4">
    <source>
        <dbReference type="Google" id="ProtNLM"/>
    </source>
</evidence>
<accession>A0A433UA54</accession>
<evidence type="ECO:0000313" key="3">
    <source>
        <dbReference type="Proteomes" id="UP000271974"/>
    </source>
</evidence>